<evidence type="ECO:0000313" key="2">
    <source>
        <dbReference type="Proteomes" id="UP001057452"/>
    </source>
</evidence>
<organism evidence="1 2">
    <name type="scientific">Chaenocephalus aceratus</name>
    <name type="common">Blackfin icefish</name>
    <name type="synonym">Chaenichthys aceratus</name>
    <dbReference type="NCBI Taxonomy" id="36190"/>
    <lineage>
        <taxon>Eukaryota</taxon>
        <taxon>Metazoa</taxon>
        <taxon>Chordata</taxon>
        <taxon>Craniata</taxon>
        <taxon>Vertebrata</taxon>
        <taxon>Euteleostomi</taxon>
        <taxon>Actinopterygii</taxon>
        <taxon>Neopterygii</taxon>
        <taxon>Teleostei</taxon>
        <taxon>Neoteleostei</taxon>
        <taxon>Acanthomorphata</taxon>
        <taxon>Eupercaria</taxon>
        <taxon>Perciformes</taxon>
        <taxon>Notothenioidei</taxon>
        <taxon>Channichthyidae</taxon>
        <taxon>Chaenocephalus</taxon>
    </lineage>
</organism>
<sequence length="99" mass="10486">MAISVDVPLVNSTFGKVQEGSHISYQHHPDAPPPPPLPVDGYRLEPTTYVVESYAEEEVDKSPDEGSLSSTADAGAAKADTSRSYSADAEDSDNNGTFT</sequence>
<dbReference type="EMBL" id="CM043789">
    <property type="protein sequence ID" value="KAI4826897.1"/>
    <property type="molecule type" value="Genomic_DNA"/>
</dbReference>
<comment type="caution">
    <text evidence="1">The sequence shown here is derived from an EMBL/GenBank/DDBJ whole genome shotgun (WGS) entry which is preliminary data.</text>
</comment>
<evidence type="ECO:0000313" key="1">
    <source>
        <dbReference type="EMBL" id="KAI4826897.1"/>
    </source>
</evidence>
<protein>
    <submittedName>
        <fullName evidence="1">Uncharacterized protein</fullName>
    </submittedName>
</protein>
<reference evidence="1" key="1">
    <citation type="submission" date="2022-05" db="EMBL/GenBank/DDBJ databases">
        <title>Chromosome-level genome of Chaenocephalus aceratus.</title>
        <authorList>
            <person name="Park H."/>
        </authorList>
    </citation>
    <scope>NUCLEOTIDE SEQUENCE</scope>
    <source>
        <strain evidence="1">KU_202001</strain>
    </source>
</reference>
<proteinExistence type="predicted"/>
<accession>A0ACB9XII9</accession>
<keyword evidence="2" id="KW-1185">Reference proteome</keyword>
<feature type="non-terminal residue" evidence="1">
    <location>
        <position position="99"/>
    </location>
</feature>
<name>A0ACB9XII9_CHAAC</name>
<dbReference type="Proteomes" id="UP001057452">
    <property type="component" value="Chromosome 5"/>
</dbReference>
<gene>
    <name evidence="1" type="ORF">KUCAC02_030327</name>
</gene>